<name>A0A6J5M6M8_9CAUD</name>
<dbReference type="EMBL" id="LR796410">
    <property type="protein sequence ID" value="CAB4142384.1"/>
    <property type="molecule type" value="Genomic_DNA"/>
</dbReference>
<dbReference type="EMBL" id="LR796681">
    <property type="protein sequence ID" value="CAB4158426.1"/>
    <property type="molecule type" value="Genomic_DNA"/>
</dbReference>
<proteinExistence type="predicted"/>
<evidence type="ECO:0000313" key="3">
    <source>
        <dbReference type="EMBL" id="CAB4158426.1"/>
    </source>
</evidence>
<gene>
    <name evidence="2" type="ORF">UFOVP433_7</name>
    <name evidence="3" type="ORF">UFOVP702_10</name>
</gene>
<protein>
    <submittedName>
        <fullName evidence="2">Uncharacterized protein</fullName>
    </submittedName>
</protein>
<reference evidence="2" key="1">
    <citation type="submission" date="2020-04" db="EMBL/GenBank/DDBJ databases">
        <authorList>
            <person name="Chiriac C."/>
            <person name="Salcher M."/>
            <person name="Ghai R."/>
            <person name="Kavagutti S V."/>
        </authorList>
    </citation>
    <scope>NUCLEOTIDE SEQUENCE</scope>
</reference>
<evidence type="ECO:0000313" key="2">
    <source>
        <dbReference type="EMBL" id="CAB4142384.1"/>
    </source>
</evidence>
<feature type="region of interest" description="Disordered" evidence="1">
    <location>
        <begin position="1"/>
        <end position="21"/>
    </location>
</feature>
<accession>A0A6J5M6M8</accession>
<sequence length="160" mass="17869">MPKKRTYTGNKDGAAAGKRPGTEELQRLLCKRFDAKNLGTWVVRNMRGKNTLSVHATARAGDTMPKNRKDALAMIALLERHADLLEIEEIHDYLFDIDGNGPQVGYGRGWRVGRGWKTWTATDNGGPGGLWIHWEISPRMADDAKALRAAWMEAKKLDGL</sequence>
<organism evidence="2">
    <name type="scientific">uncultured Caudovirales phage</name>
    <dbReference type="NCBI Taxonomy" id="2100421"/>
    <lineage>
        <taxon>Viruses</taxon>
        <taxon>Duplodnaviria</taxon>
        <taxon>Heunggongvirae</taxon>
        <taxon>Uroviricota</taxon>
        <taxon>Caudoviricetes</taxon>
        <taxon>Peduoviridae</taxon>
        <taxon>Maltschvirus</taxon>
        <taxon>Maltschvirus maltsch</taxon>
    </lineage>
</organism>
<evidence type="ECO:0000256" key="1">
    <source>
        <dbReference type="SAM" id="MobiDB-lite"/>
    </source>
</evidence>